<evidence type="ECO:0000256" key="1">
    <source>
        <dbReference type="ARBA" id="ARBA00022801"/>
    </source>
</evidence>
<keyword evidence="4" id="KW-1185">Reference proteome</keyword>
<sequence>MSQLSRPPFDPELDAVWDVVLAVVGDQIPTLTREAIQQLRERPSFKLTDEMVAKAGLVSRELSIPGYEGETLAATVISRADHTGLGPGIYHIHGGGMVTGHRMLGPAQMLPWIVEHDAVLVTVEYRLAPEFPDPYPVEDCYAGLVWTADHAAELGIDADRLIVAGGSAGGGLSAGTALLARDRQGPKLAGQVLIGPMIDDRDQTVSTLQYDDAGIGTRAYDQLGWWALLGERRGTENVSIYAAPARAKDLSGLPPTYIDCGSAEVFRDEDVAYATALWEAGVAAELHVWAGGFHSFHAIAPHTAIAQAANTARNAWVARLFGPGAPRRHAKVVVDLTAPHASHHALSNEKGRSGQCG</sequence>
<accession>A0ABS6BC11</accession>
<evidence type="ECO:0000259" key="2">
    <source>
        <dbReference type="Pfam" id="PF07859"/>
    </source>
</evidence>
<protein>
    <submittedName>
        <fullName evidence="3">Alpha/beta hydrolase</fullName>
    </submittedName>
</protein>
<proteinExistence type="predicted"/>
<reference evidence="3 4" key="1">
    <citation type="submission" date="2021-06" db="EMBL/GenBank/DDBJ databases">
        <title>Actinomycetes sequencing.</title>
        <authorList>
            <person name="Shan Q."/>
        </authorList>
    </citation>
    <scope>NUCLEOTIDE SEQUENCE [LARGE SCALE GENOMIC DNA]</scope>
    <source>
        <strain evidence="3 4">NEAU-G5</strain>
    </source>
</reference>
<gene>
    <name evidence="3" type="ORF">KO481_40690</name>
</gene>
<dbReference type="SUPFAM" id="SSF53474">
    <property type="entry name" value="alpha/beta-Hydrolases"/>
    <property type="match status" value="1"/>
</dbReference>
<dbReference type="EMBL" id="JAHKNI010000025">
    <property type="protein sequence ID" value="MBU3067820.1"/>
    <property type="molecule type" value="Genomic_DNA"/>
</dbReference>
<dbReference type="GO" id="GO:0016787">
    <property type="term" value="F:hydrolase activity"/>
    <property type="evidence" value="ECO:0007669"/>
    <property type="project" value="UniProtKB-KW"/>
</dbReference>
<dbReference type="InterPro" id="IPR050300">
    <property type="entry name" value="GDXG_lipolytic_enzyme"/>
</dbReference>
<keyword evidence="1 3" id="KW-0378">Hydrolase</keyword>
<dbReference type="InterPro" id="IPR013094">
    <property type="entry name" value="AB_hydrolase_3"/>
</dbReference>
<organism evidence="3 4">
    <name type="scientific">Nocardia albiluteola</name>
    <dbReference type="NCBI Taxonomy" id="2842303"/>
    <lineage>
        <taxon>Bacteria</taxon>
        <taxon>Bacillati</taxon>
        <taxon>Actinomycetota</taxon>
        <taxon>Actinomycetes</taxon>
        <taxon>Mycobacteriales</taxon>
        <taxon>Nocardiaceae</taxon>
        <taxon>Nocardia</taxon>
    </lineage>
</organism>
<dbReference type="PANTHER" id="PTHR48081">
    <property type="entry name" value="AB HYDROLASE SUPERFAMILY PROTEIN C4A8.06C"/>
    <property type="match status" value="1"/>
</dbReference>
<name>A0ABS6BC11_9NOCA</name>
<feature type="domain" description="Alpha/beta hydrolase fold-3" evidence="2">
    <location>
        <begin position="90"/>
        <end position="297"/>
    </location>
</feature>
<dbReference type="PANTHER" id="PTHR48081:SF8">
    <property type="entry name" value="ALPHA_BETA HYDROLASE FOLD-3 DOMAIN-CONTAINING PROTEIN-RELATED"/>
    <property type="match status" value="1"/>
</dbReference>
<dbReference type="InterPro" id="IPR029058">
    <property type="entry name" value="AB_hydrolase_fold"/>
</dbReference>
<dbReference type="Gene3D" id="3.40.50.1820">
    <property type="entry name" value="alpha/beta hydrolase"/>
    <property type="match status" value="1"/>
</dbReference>
<dbReference type="Proteomes" id="UP000733379">
    <property type="component" value="Unassembled WGS sequence"/>
</dbReference>
<evidence type="ECO:0000313" key="3">
    <source>
        <dbReference type="EMBL" id="MBU3067820.1"/>
    </source>
</evidence>
<dbReference type="Pfam" id="PF07859">
    <property type="entry name" value="Abhydrolase_3"/>
    <property type="match status" value="1"/>
</dbReference>
<dbReference type="RefSeq" id="WP_215923897.1">
    <property type="nucleotide sequence ID" value="NZ_JAHKNI010000025.1"/>
</dbReference>
<evidence type="ECO:0000313" key="4">
    <source>
        <dbReference type="Proteomes" id="UP000733379"/>
    </source>
</evidence>
<comment type="caution">
    <text evidence="3">The sequence shown here is derived from an EMBL/GenBank/DDBJ whole genome shotgun (WGS) entry which is preliminary data.</text>
</comment>